<name>B8G6I1_CHLAD</name>
<keyword evidence="3" id="KW-1185">Reference proteome</keyword>
<feature type="transmembrane region" description="Helical" evidence="1">
    <location>
        <begin position="423"/>
        <end position="441"/>
    </location>
</feature>
<keyword evidence="1" id="KW-0812">Transmembrane</keyword>
<feature type="transmembrane region" description="Helical" evidence="1">
    <location>
        <begin position="344"/>
        <end position="363"/>
    </location>
</feature>
<dbReference type="RefSeq" id="WP_012616283.1">
    <property type="nucleotide sequence ID" value="NC_011831.1"/>
</dbReference>
<evidence type="ECO:0000256" key="1">
    <source>
        <dbReference type="SAM" id="Phobius"/>
    </source>
</evidence>
<dbReference type="eggNOG" id="COG1971">
    <property type="taxonomic scope" value="Bacteria"/>
</dbReference>
<proteinExistence type="predicted"/>
<feature type="transmembrane region" description="Helical" evidence="1">
    <location>
        <begin position="12"/>
        <end position="31"/>
    </location>
</feature>
<feature type="transmembrane region" description="Helical" evidence="1">
    <location>
        <begin position="199"/>
        <end position="228"/>
    </location>
</feature>
<dbReference type="STRING" id="326427.Cagg_1001"/>
<dbReference type="EMBL" id="CP001337">
    <property type="protein sequence ID" value="ACL23918.1"/>
    <property type="molecule type" value="Genomic_DNA"/>
</dbReference>
<feature type="transmembrane region" description="Helical" evidence="1">
    <location>
        <begin position="138"/>
        <end position="156"/>
    </location>
</feature>
<keyword evidence="1" id="KW-1133">Transmembrane helix</keyword>
<dbReference type="HOGENOM" id="CLU_318255_0_0_0"/>
<feature type="transmembrane region" description="Helical" evidence="1">
    <location>
        <begin position="105"/>
        <end position="126"/>
    </location>
</feature>
<organism evidence="2 3">
    <name type="scientific">Chloroflexus aggregans (strain MD-66 / DSM 9485)</name>
    <dbReference type="NCBI Taxonomy" id="326427"/>
    <lineage>
        <taxon>Bacteria</taxon>
        <taxon>Bacillati</taxon>
        <taxon>Chloroflexota</taxon>
        <taxon>Chloroflexia</taxon>
        <taxon>Chloroflexales</taxon>
        <taxon>Chloroflexineae</taxon>
        <taxon>Chloroflexaceae</taxon>
        <taxon>Chloroflexus</taxon>
    </lineage>
</organism>
<dbReference type="Proteomes" id="UP000002508">
    <property type="component" value="Chromosome"/>
</dbReference>
<protein>
    <recommendedName>
        <fullName evidence="4">YfhO family protein</fullName>
    </recommendedName>
</protein>
<evidence type="ECO:0008006" key="4">
    <source>
        <dbReference type="Google" id="ProtNLM"/>
    </source>
</evidence>
<dbReference type="KEGG" id="cag:Cagg_1001"/>
<gene>
    <name evidence="2" type="ordered locus">Cagg_1001</name>
</gene>
<evidence type="ECO:0000313" key="2">
    <source>
        <dbReference type="EMBL" id="ACL23918.1"/>
    </source>
</evidence>
<reference evidence="2" key="1">
    <citation type="submission" date="2008-12" db="EMBL/GenBank/DDBJ databases">
        <title>Complete sequence of Chloroflexus aggregans DSM 9485.</title>
        <authorList>
            <consortium name="US DOE Joint Genome Institute"/>
            <person name="Lucas S."/>
            <person name="Copeland A."/>
            <person name="Lapidus A."/>
            <person name="Glavina del Rio T."/>
            <person name="Dalin E."/>
            <person name="Tice H."/>
            <person name="Pitluck S."/>
            <person name="Foster B."/>
            <person name="Larimer F."/>
            <person name="Land M."/>
            <person name="Hauser L."/>
            <person name="Kyrpides N."/>
            <person name="Mikhailova N."/>
            <person name="Bryant D."/>
            <person name="Richardson P."/>
        </authorList>
    </citation>
    <scope>NUCLEOTIDE SEQUENCE</scope>
    <source>
        <strain evidence="2">DSM 9485</strain>
    </source>
</reference>
<accession>B8G6I1</accession>
<sequence length="914" mass="99854">MTAENRLRLPYWWRVSWPFLWFLVLTILWTWPLAMEMTTALPGSGADPLLQTWILAWDGHALLHHPASVWDAPIFFPYPRTLTYNDHHLLWAVVMLPVLAFGQPVAAYNALLLLSFALSGWAVCLLTHDILAEHTEEPAATIGALLAGGLFAFSTYRMAHLAHLNLLQTAWLPLALYWLRQMAVRSGGAFWRAAALTGVFAGVQAVTAVYYAPMAALAVGVAAFVWLWPARWRSPLARRAVGRSIGGLALAGAVAVLIALPFLLPYMMVYAYLGIVRSPGELVRWSAPLTAYLSVPAGNVLYGAGLTPVQPGSEQELLLFPGALAVVLAGIGGWRWWRAARRDGLALLLIGAAGVVLSLGVALRVRSDEAGVVAALPYGWLYERVPGFNALRVPARWWMLGSLAVAVLAGMGAAWLWRGWGRWLVPVVGVLALLEHLVWPIPRIELPAPPPVYQWLAQSSPSAHRVVLELPAEAAEEATPVRAWYQFFQITHWRTLVNGYSGLTPAGSLDVVRRLRRLPDDDTVRYIARLGVDTLIIHRDRYDEPAKLAHLLQWAQATPWLEPQGVFADAIVYAIKPDPSLETLVSAGDRIYIDNNDRIPGMVALTLAHRWQTAGAMVYGLKRLRYYPALATPPDGQLFDYVVLARGTDPRPFGTMPALVRWQEEGVAVYAVPAELLATQELGAPDIGQFHPRHPATLTVRLRGDSVEVGRSRIALPTVVEAATLLLDVASLTEQEVQVGETKQRLAAGGQTLTVPISRDQPVTISGDAATFSIVRVQLWRGMPALDAVGGVALTVESAFAGSQLQLLARLSRATEVTLEIYGSTPWYEKPVHLLTGKLTTTDSTEPSTLTVDLIQPSAPWLEYAVPAVDGRYIAYLRIAGQASTDGLPVAKFTVRNGQVVDAQPLPAPLTIVR</sequence>
<evidence type="ECO:0000313" key="3">
    <source>
        <dbReference type="Proteomes" id="UP000002508"/>
    </source>
</evidence>
<feature type="transmembrane region" description="Helical" evidence="1">
    <location>
        <begin position="317"/>
        <end position="337"/>
    </location>
</feature>
<dbReference type="OrthoDB" id="134977at2"/>
<feature type="transmembrane region" description="Helical" evidence="1">
    <location>
        <begin position="248"/>
        <end position="273"/>
    </location>
</feature>
<keyword evidence="1" id="KW-0472">Membrane</keyword>
<feature type="transmembrane region" description="Helical" evidence="1">
    <location>
        <begin position="397"/>
        <end position="416"/>
    </location>
</feature>
<dbReference type="AlphaFoldDB" id="B8G6I1"/>